<dbReference type="PANTHER" id="PTHR47506">
    <property type="entry name" value="TRANSCRIPTIONAL REGULATORY PROTEIN"/>
    <property type="match status" value="1"/>
</dbReference>
<protein>
    <submittedName>
        <fullName evidence="4">TetR/AcrR family transcriptional regulator</fullName>
    </submittedName>
</protein>
<proteinExistence type="predicted"/>
<evidence type="ECO:0000256" key="3">
    <source>
        <dbReference type="ARBA" id="ARBA00023163"/>
    </source>
</evidence>
<dbReference type="Pfam" id="PF16925">
    <property type="entry name" value="TetR_C_13"/>
    <property type="match status" value="1"/>
</dbReference>
<dbReference type="RefSeq" id="WP_043282344.1">
    <property type="nucleotide sequence ID" value="NZ_CP013380.1"/>
</dbReference>
<dbReference type="PRINTS" id="PR00455">
    <property type="entry name" value="HTHTETR"/>
</dbReference>
<dbReference type="SUPFAM" id="SSF48498">
    <property type="entry name" value="Tetracyclin repressor-like, C-terminal domain"/>
    <property type="match status" value="1"/>
</dbReference>
<accession>A0A7U4STX8</accession>
<evidence type="ECO:0000313" key="4">
    <source>
        <dbReference type="EMBL" id="QPS43020.1"/>
    </source>
</evidence>
<dbReference type="InterPro" id="IPR001647">
    <property type="entry name" value="HTH_TetR"/>
</dbReference>
<keyword evidence="2" id="KW-0238">DNA-binding</keyword>
<sequence>MAMVRQFDEESVLDKALEVFWQKGWQATSMSDLAEATQVQRGSLYHAYGGKEQIFLLAYERYTKCFLSEAQAALDAPSASLALRRFFDFAIGNMSIGSPPRGCLTTKMAGESDEVSPVVQECLRTLLDRLETRIAESLSREPLRSSLSIPPAQAARMIVVFSRGLTVIERVYHDPDRLHATARSFTKLLLGTSA</sequence>
<keyword evidence="3" id="KW-0804">Transcription</keyword>
<dbReference type="Gene3D" id="1.10.357.10">
    <property type="entry name" value="Tetracycline Repressor, domain 2"/>
    <property type="match status" value="1"/>
</dbReference>
<reference evidence="4 5" key="1">
    <citation type="submission" date="2020-12" db="EMBL/GenBank/DDBJ databases">
        <title>FDA dAtabase for Regulatory Grade micrObial Sequences (FDA-ARGOS): Supporting development and validation of Infectious Disease Dx tests.</title>
        <authorList>
            <person name="Nelson B."/>
            <person name="Plummer A."/>
            <person name="Tallon L."/>
            <person name="Sadzewicz L."/>
            <person name="Zhao X."/>
            <person name="Boylan J."/>
            <person name="Ott S."/>
            <person name="Bowen H."/>
            <person name="Vavikolanu K."/>
            <person name="Mehta A."/>
            <person name="Aluvathingal J."/>
            <person name="Nadendla S."/>
            <person name="Myers T."/>
            <person name="Yan Y."/>
            <person name="Sichtig H."/>
        </authorList>
    </citation>
    <scope>NUCLEOTIDE SEQUENCE [LARGE SCALE GENOMIC DNA]</scope>
    <source>
        <strain evidence="4 5">FDAARGOS_899</strain>
    </source>
</reference>
<dbReference type="InterPro" id="IPR009057">
    <property type="entry name" value="Homeodomain-like_sf"/>
</dbReference>
<evidence type="ECO:0000256" key="2">
    <source>
        <dbReference type="ARBA" id="ARBA00023125"/>
    </source>
</evidence>
<evidence type="ECO:0000256" key="1">
    <source>
        <dbReference type="ARBA" id="ARBA00023015"/>
    </source>
</evidence>
<accession>A0A7T2TZP2</accession>
<dbReference type="Proteomes" id="UP000594943">
    <property type="component" value="Chromosome 1"/>
</dbReference>
<evidence type="ECO:0000313" key="5">
    <source>
        <dbReference type="Proteomes" id="UP000594943"/>
    </source>
</evidence>
<dbReference type="Gene3D" id="1.10.10.60">
    <property type="entry name" value="Homeodomain-like"/>
    <property type="match status" value="1"/>
</dbReference>
<dbReference type="InterPro" id="IPR011075">
    <property type="entry name" value="TetR_C"/>
</dbReference>
<gene>
    <name evidence="4" type="ORF">I6G56_15820</name>
</gene>
<dbReference type="KEGG" id="bhg:I6G56_15820"/>
<organism evidence="4 5">
    <name type="scientific">Burkholderia humptydooensis</name>
    <dbReference type="NCBI Taxonomy" id="430531"/>
    <lineage>
        <taxon>Bacteria</taxon>
        <taxon>Pseudomonadati</taxon>
        <taxon>Pseudomonadota</taxon>
        <taxon>Betaproteobacteria</taxon>
        <taxon>Burkholderiales</taxon>
        <taxon>Burkholderiaceae</taxon>
        <taxon>Burkholderia</taxon>
        <taxon>pseudomallei group</taxon>
    </lineage>
</organism>
<dbReference type="GO" id="GO:0003677">
    <property type="term" value="F:DNA binding"/>
    <property type="evidence" value="ECO:0007669"/>
    <property type="project" value="UniProtKB-UniRule"/>
</dbReference>
<dbReference type="PROSITE" id="PS50977">
    <property type="entry name" value="HTH_TETR_2"/>
    <property type="match status" value="1"/>
</dbReference>
<dbReference type="SUPFAM" id="SSF46689">
    <property type="entry name" value="Homeodomain-like"/>
    <property type="match status" value="1"/>
</dbReference>
<keyword evidence="1" id="KW-0805">Transcription regulation</keyword>
<name>A0A7U4STX8_9BURK</name>
<dbReference type="AlphaFoldDB" id="A0A7U4STX8"/>
<dbReference type="EMBL" id="CP065686">
    <property type="protein sequence ID" value="QPS43020.1"/>
    <property type="molecule type" value="Genomic_DNA"/>
</dbReference>
<dbReference type="InterPro" id="IPR036271">
    <property type="entry name" value="Tet_transcr_reg_TetR-rel_C_sf"/>
</dbReference>
<dbReference type="PANTHER" id="PTHR47506:SF1">
    <property type="entry name" value="HTH-TYPE TRANSCRIPTIONAL REGULATOR YJDC"/>
    <property type="match status" value="1"/>
</dbReference>
<dbReference type="Pfam" id="PF00440">
    <property type="entry name" value="TetR_N"/>
    <property type="match status" value="1"/>
</dbReference>